<dbReference type="NCBIfam" id="TIGR00611">
    <property type="entry name" value="recf"/>
    <property type="match status" value="1"/>
</dbReference>
<gene>
    <name evidence="9 11" type="primary">recF</name>
    <name evidence="11" type="ORF">ACFSJC_13340</name>
</gene>
<evidence type="ECO:0000256" key="8">
    <source>
        <dbReference type="ARBA" id="ARBA00023125"/>
    </source>
</evidence>
<keyword evidence="9" id="KW-0227">DNA damage</keyword>
<dbReference type="InterPro" id="IPR003395">
    <property type="entry name" value="RecF/RecN/SMC_N"/>
</dbReference>
<keyword evidence="8 9" id="KW-0238">DNA-binding</keyword>
<dbReference type="InterPro" id="IPR027417">
    <property type="entry name" value="P-loop_NTPase"/>
</dbReference>
<dbReference type="Gene3D" id="1.20.1050.90">
    <property type="entry name" value="RecF/RecN/SMC, N-terminal domain"/>
    <property type="match status" value="1"/>
</dbReference>
<keyword evidence="12" id="KW-1185">Reference proteome</keyword>
<feature type="binding site" evidence="9">
    <location>
        <begin position="33"/>
        <end position="40"/>
    </location>
    <ligand>
        <name>ATP</name>
        <dbReference type="ChEBI" id="CHEBI:30616"/>
    </ligand>
</feature>
<protein>
    <recommendedName>
        <fullName evidence="3 9">DNA replication and repair protein RecF</fullName>
    </recommendedName>
</protein>
<comment type="caution">
    <text evidence="11">The sequence shown here is derived from an EMBL/GenBank/DDBJ whole genome shotgun (WGS) entry which is preliminary data.</text>
</comment>
<dbReference type="RefSeq" id="WP_386027411.1">
    <property type="nucleotide sequence ID" value="NZ_JBHUHX010000036.1"/>
</dbReference>
<dbReference type="SUPFAM" id="SSF52540">
    <property type="entry name" value="P-loop containing nucleoside triphosphate hydrolases"/>
    <property type="match status" value="1"/>
</dbReference>
<dbReference type="InterPro" id="IPR001238">
    <property type="entry name" value="DNA-binding_RecF"/>
</dbReference>
<dbReference type="PANTHER" id="PTHR32182">
    <property type="entry name" value="DNA REPLICATION AND REPAIR PROTEIN RECF"/>
    <property type="match status" value="1"/>
</dbReference>
<evidence type="ECO:0000256" key="5">
    <source>
        <dbReference type="ARBA" id="ARBA00022705"/>
    </source>
</evidence>
<dbReference type="InterPro" id="IPR042174">
    <property type="entry name" value="RecF_2"/>
</dbReference>
<evidence type="ECO:0000313" key="11">
    <source>
        <dbReference type="EMBL" id="MFD2112826.1"/>
    </source>
</evidence>
<dbReference type="PANTHER" id="PTHR32182:SF0">
    <property type="entry name" value="DNA REPLICATION AND REPAIR PROTEIN RECF"/>
    <property type="match status" value="1"/>
</dbReference>
<evidence type="ECO:0000256" key="4">
    <source>
        <dbReference type="ARBA" id="ARBA00022490"/>
    </source>
</evidence>
<dbReference type="Proteomes" id="UP001597337">
    <property type="component" value="Unassembled WGS sequence"/>
</dbReference>
<evidence type="ECO:0000256" key="1">
    <source>
        <dbReference type="ARBA" id="ARBA00004496"/>
    </source>
</evidence>
<name>A0ABW4YBK9_9GAMM</name>
<keyword evidence="4 9" id="KW-0963">Cytoplasm</keyword>
<keyword evidence="9" id="KW-0742">SOS response</keyword>
<proteinExistence type="inferred from homology"/>
<evidence type="ECO:0000256" key="9">
    <source>
        <dbReference type="HAMAP-Rule" id="MF_00365"/>
    </source>
</evidence>
<evidence type="ECO:0000256" key="3">
    <source>
        <dbReference type="ARBA" id="ARBA00020170"/>
    </source>
</evidence>
<reference evidence="12" key="1">
    <citation type="journal article" date="2019" name="Int. J. Syst. Evol. Microbiol.">
        <title>The Global Catalogue of Microorganisms (GCM) 10K type strain sequencing project: providing services to taxonomists for standard genome sequencing and annotation.</title>
        <authorList>
            <consortium name="The Broad Institute Genomics Platform"/>
            <consortium name="The Broad Institute Genome Sequencing Center for Infectious Disease"/>
            <person name="Wu L."/>
            <person name="Ma J."/>
        </authorList>
    </citation>
    <scope>NUCLEOTIDE SEQUENCE [LARGE SCALE GENOMIC DNA]</scope>
    <source>
        <strain evidence="12">KACC 12597</strain>
    </source>
</reference>
<organism evidence="11 12">
    <name type="scientific">Thiorhodococcus fuscus</name>
    <dbReference type="NCBI Taxonomy" id="527200"/>
    <lineage>
        <taxon>Bacteria</taxon>
        <taxon>Pseudomonadati</taxon>
        <taxon>Pseudomonadota</taxon>
        <taxon>Gammaproteobacteria</taxon>
        <taxon>Chromatiales</taxon>
        <taxon>Chromatiaceae</taxon>
        <taxon>Thiorhodococcus</taxon>
    </lineage>
</organism>
<keyword evidence="7 9" id="KW-0067">ATP-binding</keyword>
<evidence type="ECO:0000259" key="10">
    <source>
        <dbReference type="Pfam" id="PF02463"/>
    </source>
</evidence>
<keyword evidence="9" id="KW-0234">DNA repair</keyword>
<accession>A0ABW4YBK9</accession>
<evidence type="ECO:0000313" key="12">
    <source>
        <dbReference type="Proteomes" id="UP001597337"/>
    </source>
</evidence>
<dbReference type="HAMAP" id="MF_00365">
    <property type="entry name" value="RecF"/>
    <property type="match status" value="1"/>
</dbReference>
<comment type="similarity">
    <text evidence="2 9">Belongs to the RecF family.</text>
</comment>
<keyword evidence="5 9" id="KW-0235">DNA replication</keyword>
<comment type="function">
    <text evidence="9">The RecF protein is involved in DNA metabolism; it is required for DNA replication and normal SOS inducibility. RecF binds preferentially to single-stranded, linear DNA. It also seems to bind ATP.</text>
</comment>
<sequence length="358" mass="40203">MGSNWLVGLDVEGLRNIQRARLEGDAPLVWLFGKNGAGKSTVLEAIYLLARGRTYRGTKFGPVVNRNMRSTQIRGCFSVDVETSVEIRYRQDGTGSDRETVPPDAFGMERTGSWFPLKLVTDNPQGLIEGDPQLRRLFLDWNGLLWNNRLGEARRTFQRVLTQRNAALKGGGRYSGEWDRAFVETGETVDALRSDFVSPLQSAFDALKGTFRFLDDVELVYERGWRKDLGLGEALDAVRSQETARGFSVVGPHRADLLLLRDGRRAAFSRGQMKVLVCLLQLACEGLHVGKGLERAIWLLDDIESDLDEDNARSVWSLFVETGSQLFATGVYPRSKVLDVQHQRAMFHVEHGALTRQD</sequence>
<keyword evidence="6 9" id="KW-0547">Nucleotide-binding</keyword>
<evidence type="ECO:0000256" key="6">
    <source>
        <dbReference type="ARBA" id="ARBA00022741"/>
    </source>
</evidence>
<dbReference type="Gene3D" id="3.40.50.300">
    <property type="entry name" value="P-loop containing nucleotide triphosphate hydrolases"/>
    <property type="match status" value="1"/>
</dbReference>
<evidence type="ECO:0000256" key="2">
    <source>
        <dbReference type="ARBA" id="ARBA00008016"/>
    </source>
</evidence>
<dbReference type="PROSITE" id="PS00617">
    <property type="entry name" value="RECF_1"/>
    <property type="match status" value="1"/>
</dbReference>
<comment type="subcellular location">
    <subcellularLocation>
        <location evidence="1 9">Cytoplasm</location>
    </subcellularLocation>
</comment>
<dbReference type="EMBL" id="JBHUHX010000036">
    <property type="protein sequence ID" value="MFD2112826.1"/>
    <property type="molecule type" value="Genomic_DNA"/>
</dbReference>
<evidence type="ECO:0000256" key="7">
    <source>
        <dbReference type="ARBA" id="ARBA00022840"/>
    </source>
</evidence>
<dbReference type="InterPro" id="IPR018078">
    <property type="entry name" value="DNA-binding_RecF_CS"/>
</dbReference>
<dbReference type="Pfam" id="PF02463">
    <property type="entry name" value="SMC_N"/>
    <property type="match status" value="1"/>
</dbReference>
<feature type="domain" description="RecF/RecN/SMC N-terminal" evidence="10">
    <location>
        <begin position="8"/>
        <end position="331"/>
    </location>
</feature>